<evidence type="ECO:0000313" key="3">
    <source>
        <dbReference type="Proteomes" id="UP000471560"/>
    </source>
</evidence>
<reference evidence="2 3" key="1">
    <citation type="submission" date="2019-12" db="EMBL/GenBank/DDBJ databases">
        <title>Rhizobium genotypes associated with high levels of biological nitrogen fixation by grain legumes in a temperate-maritime cropping system.</title>
        <authorList>
            <person name="Maluk M."/>
            <person name="Francesc Ferrando Molina F."/>
            <person name="Lopez Del Egido L."/>
            <person name="Lafos M."/>
            <person name="Langarica-Fuentes A."/>
            <person name="Gebre Yohannes G."/>
            <person name="Young M.W."/>
            <person name="Martin P."/>
            <person name="Gantlett R."/>
            <person name="Kenicer G."/>
            <person name="Hawes C."/>
            <person name="Begg G.S."/>
            <person name="Quilliam R.S."/>
            <person name="Squire G.R."/>
            <person name="Poole P.S."/>
            <person name="Young P.W."/>
            <person name="Iannetta P.M."/>
            <person name="James E.K."/>
        </authorList>
    </citation>
    <scope>NUCLEOTIDE SEQUENCE [LARGE SCALE GENOMIC DNA]</scope>
    <source>
        <strain evidence="2 3">JHI1096</strain>
    </source>
</reference>
<accession>A0A6P0BC63</accession>
<dbReference type="Proteomes" id="UP000471560">
    <property type="component" value="Unassembled WGS sequence"/>
</dbReference>
<dbReference type="AlphaFoldDB" id="A0A6P0BC63"/>
<feature type="region of interest" description="Disordered" evidence="1">
    <location>
        <begin position="1"/>
        <end position="23"/>
    </location>
</feature>
<name>A0A6P0BC63_RHILE</name>
<dbReference type="RefSeq" id="WP_164578068.1">
    <property type="nucleotide sequence ID" value="NZ_WUEZ01000031.1"/>
</dbReference>
<evidence type="ECO:0000313" key="2">
    <source>
        <dbReference type="EMBL" id="NEI37068.1"/>
    </source>
</evidence>
<evidence type="ECO:0000256" key="1">
    <source>
        <dbReference type="SAM" id="MobiDB-lite"/>
    </source>
</evidence>
<protein>
    <submittedName>
        <fullName evidence="2">Uncharacterized protein</fullName>
    </submittedName>
</protein>
<proteinExistence type="predicted"/>
<comment type="caution">
    <text evidence="2">The sequence shown here is derived from an EMBL/GenBank/DDBJ whole genome shotgun (WGS) entry which is preliminary data.</text>
</comment>
<dbReference type="EMBL" id="WUEZ01000031">
    <property type="protein sequence ID" value="NEI37068.1"/>
    <property type="molecule type" value="Genomic_DNA"/>
</dbReference>
<organism evidence="2 3">
    <name type="scientific">Rhizobium leguminosarum</name>
    <dbReference type="NCBI Taxonomy" id="384"/>
    <lineage>
        <taxon>Bacteria</taxon>
        <taxon>Pseudomonadati</taxon>
        <taxon>Pseudomonadota</taxon>
        <taxon>Alphaproteobacteria</taxon>
        <taxon>Hyphomicrobiales</taxon>
        <taxon>Rhizobiaceae</taxon>
        <taxon>Rhizobium/Agrobacterium group</taxon>
        <taxon>Rhizobium</taxon>
    </lineage>
</organism>
<sequence length="379" mass="41464">MTSTLRKTSARSKETVSGSTTDALKAPPLHRALSFVKKNMEGGGYNHWAGVPATESYALDCGTGVALAEEFISFIGKYHTYGNGSLLGSIMIDMEKNGATRGHKIGFMNTINKYAMAGGYLSQMPKEPTGTSAKKAERRAAPLVDEAMPTTILALYAEWEQAIHIANSEKDEGQEAADQAVERSFEISRLIKTLTATTLAEFAAKLLVNTGNGDHELDLSLVKEAQAIVARSAADHRPHPMIRLERLLVEATSILRDNSDMEIARIALNEHGIQTFNKVPGFEKQDPLRDTIHAYRDGVKKLGAMKEQITHDNEDSLVQQTYGPCMNALLTWDKPAGTREGAIEALKLMSEEQVFLDSMGEPLRLAVLRYLEGLEGMVA</sequence>
<gene>
    <name evidence="2" type="ORF">GR204_24290</name>
</gene>